<protein>
    <submittedName>
        <fullName evidence="11">Sodium/hydrogen exchanger</fullName>
    </submittedName>
</protein>
<gene>
    <name evidence="11" type="ORF">AVDCRST_MAG42-2557</name>
</gene>
<evidence type="ECO:0000256" key="1">
    <source>
        <dbReference type="ARBA" id="ARBA00004651"/>
    </source>
</evidence>
<evidence type="ECO:0000256" key="5">
    <source>
        <dbReference type="ARBA" id="ARBA00022692"/>
    </source>
</evidence>
<keyword evidence="5 9" id="KW-0812">Transmembrane</keyword>
<feature type="transmembrane region" description="Helical" evidence="9">
    <location>
        <begin position="232"/>
        <end position="263"/>
    </location>
</feature>
<dbReference type="Gene3D" id="1.20.1530.20">
    <property type="match status" value="1"/>
</dbReference>
<dbReference type="PANTHER" id="PTHR32507">
    <property type="entry name" value="NA(+)/H(+) ANTIPORTER 1"/>
    <property type="match status" value="1"/>
</dbReference>
<keyword evidence="8 9" id="KW-0472">Membrane</keyword>
<keyword evidence="3" id="KW-0050">Antiport</keyword>
<dbReference type="EMBL" id="CADCTA010000089">
    <property type="protein sequence ID" value="CAA9257669.1"/>
    <property type="molecule type" value="Genomic_DNA"/>
</dbReference>
<keyword evidence="4" id="KW-1003">Cell membrane</keyword>
<feature type="transmembrane region" description="Helical" evidence="9">
    <location>
        <begin position="190"/>
        <end position="212"/>
    </location>
</feature>
<evidence type="ECO:0000259" key="10">
    <source>
        <dbReference type="Pfam" id="PF00999"/>
    </source>
</evidence>
<sequence length="436" mass="46753">MNTEVWYLIIGLLLVGVAVSGTMLKRLPLTPTMVYLGLGAALGPVGLGLFEIDPLRRATLLEHAAEIAVIVSLFTTGLKLRVPLRDKLWWIPARLAFVSMTITVGLVALVGVYGLGLPWGAAVLLGAVLAPTDPVLASDVQLESAADTDRLRFSITGEAGLNDGTAFPFVMLGLGLMGLHEIGEWGWRWLAVDVVWAIAGGLAIGAAGGFAVGKLVVYLRREHKESIGADEFLALGLIAFVYGAALLTHTYGFLAVFAAGLALRSLERRHTADTPVEEMIETVTTGKKHEVAADPQKAPAHMAEALLGFNEQMERVLEVGLVLLVGAMLTPQFVAWRDLWFVPVLFLVVRPMAVLLGAPGRHIGKVQRGLICWFGIRGIGSIYYLMYAVGHGLPPEIAARLVSLTLCVIAASVVVHGISAAPLMKWYHARRRVKAG</sequence>
<evidence type="ECO:0000256" key="6">
    <source>
        <dbReference type="ARBA" id="ARBA00022989"/>
    </source>
</evidence>
<feature type="transmembrane region" description="Helical" evidence="9">
    <location>
        <begin position="33"/>
        <end position="52"/>
    </location>
</feature>
<dbReference type="InterPro" id="IPR006153">
    <property type="entry name" value="Cation/H_exchanger_TM"/>
</dbReference>
<keyword evidence="7" id="KW-0406">Ion transport</keyword>
<proteinExistence type="predicted"/>
<keyword evidence="6 9" id="KW-1133">Transmembrane helix</keyword>
<evidence type="ECO:0000256" key="2">
    <source>
        <dbReference type="ARBA" id="ARBA00022448"/>
    </source>
</evidence>
<dbReference type="PANTHER" id="PTHR32507:SF8">
    <property type="entry name" value="CNH1P"/>
    <property type="match status" value="1"/>
</dbReference>
<feature type="transmembrane region" description="Helical" evidence="9">
    <location>
        <begin position="6"/>
        <end position="24"/>
    </location>
</feature>
<evidence type="ECO:0000313" key="11">
    <source>
        <dbReference type="EMBL" id="CAA9257669.1"/>
    </source>
</evidence>
<dbReference type="AlphaFoldDB" id="A0A6J4IRK3"/>
<evidence type="ECO:0000256" key="8">
    <source>
        <dbReference type="ARBA" id="ARBA00023136"/>
    </source>
</evidence>
<feature type="transmembrane region" description="Helical" evidence="9">
    <location>
        <begin position="370"/>
        <end position="389"/>
    </location>
</feature>
<reference evidence="11" key="1">
    <citation type="submission" date="2020-02" db="EMBL/GenBank/DDBJ databases">
        <authorList>
            <person name="Meier V. D."/>
        </authorList>
    </citation>
    <scope>NUCLEOTIDE SEQUENCE</scope>
    <source>
        <strain evidence="11">AVDCRST_MAG42</strain>
    </source>
</reference>
<dbReference type="InterPro" id="IPR038770">
    <property type="entry name" value="Na+/solute_symporter_sf"/>
</dbReference>
<dbReference type="GO" id="GO:0005886">
    <property type="term" value="C:plasma membrane"/>
    <property type="evidence" value="ECO:0007669"/>
    <property type="project" value="UniProtKB-SubCell"/>
</dbReference>
<feature type="transmembrane region" description="Helical" evidence="9">
    <location>
        <begin position="340"/>
        <end position="358"/>
    </location>
</feature>
<evidence type="ECO:0000256" key="7">
    <source>
        <dbReference type="ARBA" id="ARBA00023065"/>
    </source>
</evidence>
<evidence type="ECO:0000256" key="4">
    <source>
        <dbReference type="ARBA" id="ARBA00022475"/>
    </source>
</evidence>
<feature type="domain" description="Cation/H+ exchanger transmembrane" evidence="10">
    <location>
        <begin position="17"/>
        <end position="273"/>
    </location>
</feature>
<feature type="transmembrane region" description="Helical" evidence="9">
    <location>
        <begin position="401"/>
        <end position="424"/>
    </location>
</feature>
<keyword evidence="2" id="KW-0813">Transport</keyword>
<feature type="transmembrane region" description="Helical" evidence="9">
    <location>
        <begin position="94"/>
        <end position="115"/>
    </location>
</feature>
<name>A0A6J4IRK3_9BACT</name>
<evidence type="ECO:0000256" key="9">
    <source>
        <dbReference type="SAM" id="Phobius"/>
    </source>
</evidence>
<dbReference type="GO" id="GO:1902600">
    <property type="term" value="P:proton transmembrane transport"/>
    <property type="evidence" value="ECO:0007669"/>
    <property type="project" value="InterPro"/>
</dbReference>
<organism evidence="11">
    <name type="scientific">uncultured Chthoniobacterales bacterium</name>
    <dbReference type="NCBI Taxonomy" id="1836801"/>
    <lineage>
        <taxon>Bacteria</taxon>
        <taxon>Pseudomonadati</taxon>
        <taxon>Verrucomicrobiota</taxon>
        <taxon>Spartobacteria</taxon>
        <taxon>Chthoniobacterales</taxon>
        <taxon>environmental samples</taxon>
    </lineage>
</organism>
<accession>A0A6J4IRK3</accession>
<evidence type="ECO:0000256" key="3">
    <source>
        <dbReference type="ARBA" id="ARBA00022449"/>
    </source>
</evidence>
<comment type="subcellular location">
    <subcellularLocation>
        <location evidence="1">Cell membrane</location>
        <topology evidence="1">Multi-pass membrane protein</topology>
    </subcellularLocation>
</comment>
<dbReference type="Pfam" id="PF00999">
    <property type="entry name" value="Na_H_Exchanger"/>
    <property type="match status" value="1"/>
</dbReference>
<dbReference type="GO" id="GO:0015297">
    <property type="term" value="F:antiporter activity"/>
    <property type="evidence" value="ECO:0007669"/>
    <property type="project" value="UniProtKB-KW"/>
</dbReference>